<dbReference type="PANTHER" id="PTHR11220">
    <property type="entry name" value="HEME-BINDING PROTEIN-RELATED"/>
    <property type="match status" value="1"/>
</dbReference>
<dbReference type="PANTHER" id="PTHR11220:SF58">
    <property type="entry name" value="SOUL HEME-BINDING FAMILY PROTEIN"/>
    <property type="match status" value="1"/>
</dbReference>
<comment type="caution">
    <text evidence="1">The sequence shown here is derived from an EMBL/GenBank/DDBJ whole genome shotgun (WGS) entry which is preliminary data.</text>
</comment>
<dbReference type="InterPro" id="IPR011256">
    <property type="entry name" value="Reg_factor_effector_dom_sf"/>
</dbReference>
<dbReference type="Gene3D" id="3.20.80.10">
    <property type="entry name" value="Regulatory factor, effector binding domain"/>
    <property type="match status" value="1"/>
</dbReference>
<dbReference type="SUPFAM" id="SSF55136">
    <property type="entry name" value="Probable bacterial effector-binding domain"/>
    <property type="match status" value="1"/>
</dbReference>
<evidence type="ECO:0000313" key="2">
    <source>
        <dbReference type="Proteomes" id="UP001500945"/>
    </source>
</evidence>
<dbReference type="EMBL" id="BAABGM010000015">
    <property type="protein sequence ID" value="GAA4407837.1"/>
    <property type="molecule type" value="Genomic_DNA"/>
</dbReference>
<dbReference type="RefSeq" id="WP_345206266.1">
    <property type="nucleotide sequence ID" value="NZ_BAABGM010000015.1"/>
</dbReference>
<evidence type="ECO:0000313" key="1">
    <source>
        <dbReference type="EMBL" id="GAA4407837.1"/>
    </source>
</evidence>
<dbReference type="InterPro" id="IPR006917">
    <property type="entry name" value="SOUL_heme-bd"/>
</dbReference>
<name>A0ABP8KK36_9MICO</name>
<organism evidence="1 2">
    <name type="scientific">Fodinibacter luteus</name>
    <dbReference type="NCBI Taxonomy" id="552064"/>
    <lineage>
        <taxon>Bacteria</taxon>
        <taxon>Bacillati</taxon>
        <taxon>Actinomycetota</taxon>
        <taxon>Actinomycetes</taxon>
        <taxon>Micrococcales</taxon>
        <taxon>Intrasporangiaceae</taxon>
        <taxon>Fodinibacter (ex Wang et al. 2009)</taxon>
    </lineage>
</organism>
<keyword evidence="2" id="KW-1185">Reference proteome</keyword>
<reference evidence="2" key="1">
    <citation type="journal article" date="2019" name="Int. J. Syst. Evol. Microbiol.">
        <title>The Global Catalogue of Microorganisms (GCM) 10K type strain sequencing project: providing services to taxonomists for standard genome sequencing and annotation.</title>
        <authorList>
            <consortium name="The Broad Institute Genomics Platform"/>
            <consortium name="The Broad Institute Genome Sequencing Center for Infectious Disease"/>
            <person name="Wu L."/>
            <person name="Ma J."/>
        </authorList>
    </citation>
    <scope>NUCLEOTIDE SEQUENCE [LARGE SCALE GENOMIC DNA]</scope>
    <source>
        <strain evidence="2">JCM 17809</strain>
    </source>
</reference>
<protein>
    <submittedName>
        <fullName evidence="1">Heme-binding protein</fullName>
    </submittedName>
</protein>
<sequence>MTEQQPYEVLEEHDAFELRRYPPHVVAEVELDGSFEGVGNRAFGALFGYITGRNEAQRSVAMTAPVVQEAAVSAVSEKVAMTAPVVQTEAADGSYLVAFVLPASMTIDTAPVPTNPDVRIMAVPERLAAAVAYSGRWTRSSYERHLAELLAAVTEAGFVPVGSPRFARFDPPFKPWFLRRNEVVRDVTLGSGASDAGPVMMEDA</sequence>
<dbReference type="Proteomes" id="UP001500945">
    <property type="component" value="Unassembled WGS sequence"/>
</dbReference>
<gene>
    <name evidence="1" type="ORF">GCM10023168_24300</name>
</gene>
<accession>A0ABP8KK36</accession>
<proteinExistence type="predicted"/>
<dbReference type="Pfam" id="PF04832">
    <property type="entry name" value="SOUL"/>
    <property type="match status" value="1"/>
</dbReference>